<evidence type="ECO:0000313" key="2">
    <source>
        <dbReference type="Proteomes" id="UP000664940"/>
    </source>
</evidence>
<dbReference type="AlphaFoldDB" id="A0A834B928"/>
<comment type="caution">
    <text evidence="1">The sequence shown here is derived from an EMBL/GenBank/DDBJ whole genome shotgun (WGS) entry which is preliminary data.</text>
</comment>
<dbReference type="Proteomes" id="UP000664940">
    <property type="component" value="Unassembled WGS sequence"/>
</dbReference>
<organism evidence="1 2">
    <name type="scientific">Phyllostomus discolor</name>
    <name type="common">pale spear-nosed bat</name>
    <dbReference type="NCBI Taxonomy" id="89673"/>
    <lineage>
        <taxon>Eukaryota</taxon>
        <taxon>Metazoa</taxon>
        <taxon>Chordata</taxon>
        <taxon>Craniata</taxon>
        <taxon>Vertebrata</taxon>
        <taxon>Euteleostomi</taxon>
        <taxon>Mammalia</taxon>
        <taxon>Eutheria</taxon>
        <taxon>Laurasiatheria</taxon>
        <taxon>Chiroptera</taxon>
        <taxon>Yangochiroptera</taxon>
        <taxon>Phyllostomidae</taxon>
        <taxon>Phyllostominae</taxon>
        <taxon>Phyllostomus</taxon>
    </lineage>
</organism>
<dbReference type="EMBL" id="JABVXQ010000002">
    <property type="protein sequence ID" value="KAF6123320.1"/>
    <property type="molecule type" value="Genomic_DNA"/>
</dbReference>
<evidence type="ECO:0000313" key="1">
    <source>
        <dbReference type="EMBL" id="KAF6123320.1"/>
    </source>
</evidence>
<reference evidence="1 2" key="1">
    <citation type="journal article" date="2020" name="Nature">
        <title>Six reference-quality genomes reveal evolution of bat adaptations.</title>
        <authorList>
            <person name="Jebb D."/>
            <person name="Huang Z."/>
            <person name="Pippel M."/>
            <person name="Hughes G.M."/>
            <person name="Lavrichenko K."/>
            <person name="Devanna P."/>
            <person name="Winkler S."/>
            <person name="Jermiin L.S."/>
            <person name="Skirmuntt E.C."/>
            <person name="Katzourakis A."/>
            <person name="Burkitt-Gray L."/>
            <person name="Ray D.A."/>
            <person name="Sullivan K.A.M."/>
            <person name="Roscito J.G."/>
            <person name="Kirilenko B.M."/>
            <person name="Davalos L.M."/>
            <person name="Corthals A.P."/>
            <person name="Power M.L."/>
            <person name="Jones G."/>
            <person name="Ransome R.D."/>
            <person name="Dechmann D.K.N."/>
            <person name="Locatelli A.G."/>
            <person name="Puechmaille S.J."/>
            <person name="Fedrigo O."/>
            <person name="Jarvis E.D."/>
            <person name="Hiller M."/>
            <person name="Vernes S.C."/>
            <person name="Myers E.W."/>
            <person name="Teeling E.C."/>
        </authorList>
    </citation>
    <scope>NUCLEOTIDE SEQUENCE [LARGE SCALE GENOMIC DNA]</scope>
    <source>
        <strain evidence="1">Bat1K_MPI-CBG_1</strain>
    </source>
</reference>
<dbReference type="PANTHER" id="PTHR34444">
    <property type="entry name" value="LOC361192"/>
    <property type="match status" value="1"/>
</dbReference>
<accession>A0A834B928</accession>
<protein>
    <submittedName>
        <fullName evidence="1">Uncharacterized protein</fullName>
    </submittedName>
</protein>
<proteinExistence type="predicted"/>
<name>A0A834B928_9CHIR</name>
<dbReference type="PANTHER" id="PTHR34444:SF1">
    <property type="entry name" value="CILIA- AND FLAGELLA-ASSOCIATED PROTEIN 90"/>
    <property type="match status" value="1"/>
</dbReference>
<dbReference type="InterPro" id="IPR027901">
    <property type="entry name" value="CFAP90"/>
</dbReference>
<gene>
    <name evidence="1" type="ORF">HJG60_001864</name>
</gene>
<sequence>MSDEDDEEEITADTLRCKPRALPISAQAAFGYVPPRRQDPKEHSYYYRQAKYFFSLAILRQGSFPSMTVFLRRRQDIIRNCTEMTENTPKAWDFMLMRRSGRGQSEC</sequence>